<dbReference type="SUPFAM" id="SSF88659">
    <property type="entry name" value="Sigma3 and sigma4 domains of RNA polymerase sigma factors"/>
    <property type="match status" value="1"/>
</dbReference>
<proteinExistence type="inferred from homology"/>
<evidence type="ECO:0000256" key="3">
    <source>
        <dbReference type="ARBA" id="ARBA00023082"/>
    </source>
</evidence>
<dbReference type="SUPFAM" id="SSF88946">
    <property type="entry name" value="Sigma2 domain of RNA polymerase sigma factors"/>
    <property type="match status" value="1"/>
</dbReference>
<dbReference type="Proteomes" id="UP000886741">
    <property type="component" value="Unassembled WGS sequence"/>
</dbReference>
<organism evidence="9 10">
    <name type="scientific">Candidatus Avoscillospira avistercoris</name>
    <dbReference type="NCBI Taxonomy" id="2840707"/>
    <lineage>
        <taxon>Bacteria</taxon>
        <taxon>Bacillati</taxon>
        <taxon>Bacillota</taxon>
        <taxon>Clostridia</taxon>
        <taxon>Eubacteriales</taxon>
        <taxon>Oscillospiraceae</taxon>
        <taxon>Oscillospiraceae incertae sedis</taxon>
        <taxon>Candidatus Avoscillospira</taxon>
    </lineage>
</organism>
<evidence type="ECO:0000259" key="7">
    <source>
        <dbReference type="Pfam" id="PF04542"/>
    </source>
</evidence>
<reference evidence="9" key="1">
    <citation type="submission" date="2020-10" db="EMBL/GenBank/DDBJ databases">
        <authorList>
            <person name="Gilroy R."/>
        </authorList>
    </citation>
    <scope>NUCLEOTIDE SEQUENCE</scope>
    <source>
        <strain evidence="9">ChiBcec16-1751</strain>
    </source>
</reference>
<evidence type="ECO:0000256" key="5">
    <source>
        <dbReference type="ARBA" id="ARBA00023163"/>
    </source>
</evidence>
<dbReference type="InterPro" id="IPR007627">
    <property type="entry name" value="RNA_pol_sigma70_r2"/>
</dbReference>
<name>A0A9D1FAZ8_9FIRM</name>
<dbReference type="Pfam" id="PF08281">
    <property type="entry name" value="Sigma70_r4_2"/>
    <property type="match status" value="1"/>
</dbReference>
<dbReference type="InterPro" id="IPR013249">
    <property type="entry name" value="RNA_pol_sigma70_r4_t2"/>
</dbReference>
<keyword evidence="2" id="KW-0805">Transcription regulation</keyword>
<feature type="domain" description="RNA polymerase sigma-70 region 2" evidence="7">
    <location>
        <begin position="23"/>
        <end position="92"/>
    </location>
</feature>
<reference evidence="9" key="2">
    <citation type="journal article" date="2021" name="PeerJ">
        <title>Extensive microbial diversity within the chicken gut microbiome revealed by metagenomics and culture.</title>
        <authorList>
            <person name="Gilroy R."/>
            <person name="Ravi A."/>
            <person name="Getino M."/>
            <person name="Pursley I."/>
            <person name="Horton D.L."/>
            <person name="Alikhan N.F."/>
            <person name="Baker D."/>
            <person name="Gharbi K."/>
            <person name="Hall N."/>
            <person name="Watson M."/>
            <person name="Adriaenssens E.M."/>
            <person name="Foster-Nyarko E."/>
            <person name="Jarju S."/>
            <person name="Secka A."/>
            <person name="Antonio M."/>
            <person name="Oren A."/>
            <person name="Chaudhuri R.R."/>
            <person name="La Ragione R."/>
            <person name="Hildebrand F."/>
            <person name="Pallen M.J."/>
        </authorList>
    </citation>
    <scope>NUCLEOTIDE SEQUENCE</scope>
    <source>
        <strain evidence="9">ChiBcec16-1751</strain>
    </source>
</reference>
<dbReference type="InterPro" id="IPR013325">
    <property type="entry name" value="RNA_pol_sigma_r2"/>
</dbReference>
<dbReference type="GO" id="GO:0006352">
    <property type="term" value="P:DNA-templated transcription initiation"/>
    <property type="evidence" value="ECO:0007669"/>
    <property type="project" value="InterPro"/>
</dbReference>
<dbReference type="NCBIfam" id="TIGR02937">
    <property type="entry name" value="sigma70-ECF"/>
    <property type="match status" value="1"/>
</dbReference>
<dbReference type="AlphaFoldDB" id="A0A9D1FAZ8"/>
<dbReference type="Pfam" id="PF04542">
    <property type="entry name" value="Sigma70_r2"/>
    <property type="match status" value="1"/>
</dbReference>
<comment type="caution">
    <text evidence="9">The sequence shown here is derived from an EMBL/GenBank/DDBJ whole genome shotgun (WGS) entry which is preliminary data.</text>
</comment>
<comment type="similarity">
    <text evidence="1">Belongs to the sigma-70 factor family. ECF subfamily.</text>
</comment>
<sequence length="178" mass="20657">MNDERTIQAIAARDERAIRRVMDQYSRLLWSVAGGVLQGVGTEEDLEECVADVYVFLWMHPEKFDPLRGSLKSYLAMVARSRALNRRRQLTRQDALPLEELSPSQEPTAEAPDQTGPSDEALRHAMNALGEPDREVLVRRYYYDQKPKEIAAVLRLPVKQIQNRLYRAKRFLRDRLTF</sequence>
<dbReference type="Gene3D" id="1.10.10.10">
    <property type="entry name" value="Winged helix-like DNA-binding domain superfamily/Winged helix DNA-binding domain"/>
    <property type="match status" value="1"/>
</dbReference>
<dbReference type="InterPro" id="IPR014284">
    <property type="entry name" value="RNA_pol_sigma-70_dom"/>
</dbReference>
<feature type="region of interest" description="Disordered" evidence="6">
    <location>
        <begin position="94"/>
        <end position="119"/>
    </location>
</feature>
<keyword evidence="3" id="KW-0731">Sigma factor</keyword>
<dbReference type="PANTHER" id="PTHR43133">
    <property type="entry name" value="RNA POLYMERASE ECF-TYPE SIGMA FACTO"/>
    <property type="match status" value="1"/>
</dbReference>
<dbReference type="EMBL" id="DVJJ01000149">
    <property type="protein sequence ID" value="HIS65654.1"/>
    <property type="molecule type" value="Genomic_DNA"/>
</dbReference>
<dbReference type="InterPro" id="IPR036388">
    <property type="entry name" value="WH-like_DNA-bd_sf"/>
</dbReference>
<protein>
    <submittedName>
        <fullName evidence="9">Sigma-70 family RNA polymerase sigma factor</fullName>
    </submittedName>
</protein>
<dbReference type="InterPro" id="IPR039425">
    <property type="entry name" value="RNA_pol_sigma-70-like"/>
</dbReference>
<keyword evidence="4" id="KW-0238">DNA-binding</keyword>
<dbReference type="PANTHER" id="PTHR43133:SF8">
    <property type="entry name" value="RNA POLYMERASE SIGMA FACTOR HI_1459-RELATED"/>
    <property type="match status" value="1"/>
</dbReference>
<evidence type="ECO:0000256" key="6">
    <source>
        <dbReference type="SAM" id="MobiDB-lite"/>
    </source>
</evidence>
<dbReference type="CDD" id="cd06171">
    <property type="entry name" value="Sigma70_r4"/>
    <property type="match status" value="1"/>
</dbReference>
<evidence type="ECO:0000313" key="9">
    <source>
        <dbReference type="EMBL" id="HIS65654.1"/>
    </source>
</evidence>
<keyword evidence="5" id="KW-0804">Transcription</keyword>
<gene>
    <name evidence="9" type="ORF">IAA83_09875</name>
</gene>
<dbReference type="GO" id="GO:0003677">
    <property type="term" value="F:DNA binding"/>
    <property type="evidence" value="ECO:0007669"/>
    <property type="project" value="UniProtKB-KW"/>
</dbReference>
<evidence type="ECO:0000256" key="4">
    <source>
        <dbReference type="ARBA" id="ARBA00023125"/>
    </source>
</evidence>
<dbReference type="GO" id="GO:0016987">
    <property type="term" value="F:sigma factor activity"/>
    <property type="evidence" value="ECO:0007669"/>
    <property type="project" value="UniProtKB-KW"/>
</dbReference>
<evidence type="ECO:0000259" key="8">
    <source>
        <dbReference type="Pfam" id="PF08281"/>
    </source>
</evidence>
<evidence type="ECO:0000256" key="1">
    <source>
        <dbReference type="ARBA" id="ARBA00010641"/>
    </source>
</evidence>
<dbReference type="InterPro" id="IPR013324">
    <property type="entry name" value="RNA_pol_sigma_r3/r4-like"/>
</dbReference>
<dbReference type="Gene3D" id="1.10.1740.10">
    <property type="match status" value="1"/>
</dbReference>
<evidence type="ECO:0000256" key="2">
    <source>
        <dbReference type="ARBA" id="ARBA00023015"/>
    </source>
</evidence>
<accession>A0A9D1FAZ8</accession>
<feature type="domain" description="RNA polymerase sigma factor 70 region 4 type 2" evidence="8">
    <location>
        <begin position="120"/>
        <end position="172"/>
    </location>
</feature>
<evidence type="ECO:0000313" key="10">
    <source>
        <dbReference type="Proteomes" id="UP000886741"/>
    </source>
</evidence>